<dbReference type="GO" id="GO:0004252">
    <property type="term" value="F:serine-type endopeptidase activity"/>
    <property type="evidence" value="ECO:0007669"/>
    <property type="project" value="InterPro"/>
</dbReference>
<comment type="catalytic activity">
    <reaction evidence="1">
        <text>Cleavage of hydrophobic, N-terminal signal or leader sequences from secreted and periplasmic proteins.</text>
        <dbReference type="EC" id="3.4.21.89"/>
    </reaction>
</comment>
<dbReference type="PRINTS" id="PR00727">
    <property type="entry name" value="LEADERPTASE"/>
</dbReference>
<dbReference type="GO" id="GO:0010027">
    <property type="term" value="P:thylakoid membrane organization"/>
    <property type="evidence" value="ECO:0007669"/>
    <property type="project" value="TreeGrafter"/>
</dbReference>
<feature type="active site" evidence="12">
    <location>
        <position position="61"/>
    </location>
</feature>
<dbReference type="SUPFAM" id="SSF51306">
    <property type="entry name" value="LexA/Signal peptidase"/>
    <property type="match status" value="1"/>
</dbReference>
<gene>
    <name evidence="14" type="ORF">RJ640_011797</name>
</gene>
<dbReference type="Proteomes" id="UP001187471">
    <property type="component" value="Unassembled WGS sequence"/>
</dbReference>
<dbReference type="GO" id="GO:0009535">
    <property type="term" value="C:chloroplast thylakoid membrane"/>
    <property type="evidence" value="ECO:0007669"/>
    <property type="project" value="TreeGrafter"/>
</dbReference>
<evidence type="ECO:0000256" key="5">
    <source>
        <dbReference type="ARBA" id="ARBA00013208"/>
    </source>
</evidence>
<keyword evidence="7" id="KW-0934">Plastid</keyword>
<keyword evidence="11" id="KW-0472">Membrane</keyword>
<dbReference type="PROSITE" id="PS00501">
    <property type="entry name" value="SPASE_I_1"/>
    <property type="match status" value="1"/>
</dbReference>
<keyword evidence="15" id="KW-1185">Reference proteome</keyword>
<evidence type="ECO:0000256" key="4">
    <source>
        <dbReference type="ARBA" id="ARBA00009370"/>
    </source>
</evidence>
<evidence type="ECO:0000256" key="2">
    <source>
        <dbReference type="ARBA" id="ARBA00004229"/>
    </source>
</evidence>
<protein>
    <recommendedName>
        <fullName evidence="5">signal peptidase I</fullName>
        <ecNumber evidence="5">3.4.21.89</ecNumber>
    </recommendedName>
</protein>
<keyword evidence="6" id="KW-0150">Chloroplast</keyword>
<dbReference type="PROSITE" id="PS00761">
    <property type="entry name" value="SPASE_I_3"/>
    <property type="match status" value="1"/>
</dbReference>
<evidence type="ECO:0000256" key="9">
    <source>
        <dbReference type="ARBA" id="ARBA00022801"/>
    </source>
</evidence>
<dbReference type="FunFam" id="2.10.109.10:FF:000012">
    <property type="entry name" value="Peptidase/ serine-type peptidase"/>
    <property type="match status" value="1"/>
</dbReference>
<evidence type="ECO:0000256" key="6">
    <source>
        <dbReference type="ARBA" id="ARBA00022528"/>
    </source>
</evidence>
<comment type="subcellular location">
    <subcellularLocation>
        <location evidence="3">Membrane</location>
    </subcellularLocation>
    <subcellularLocation>
        <location evidence="2">Plastid</location>
        <location evidence="2">Chloroplast</location>
    </subcellularLocation>
</comment>
<dbReference type="GO" id="GO:0009003">
    <property type="term" value="F:signal peptidase activity"/>
    <property type="evidence" value="ECO:0007669"/>
    <property type="project" value="UniProtKB-EC"/>
</dbReference>
<dbReference type="InterPro" id="IPR019758">
    <property type="entry name" value="Pept_S26A_signal_pept_1_CS"/>
</dbReference>
<evidence type="ECO:0000256" key="1">
    <source>
        <dbReference type="ARBA" id="ARBA00000677"/>
    </source>
</evidence>
<proteinExistence type="inferred from homology"/>
<reference evidence="14" key="1">
    <citation type="submission" date="2022-12" db="EMBL/GenBank/DDBJ databases">
        <title>Draft genome assemblies for two species of Escallonia (Escalloniales).</title>
        <authorList>
            <person name="Chanderbali A."/>
            <person name="Dervinis C."/>
            <person name="Anghel I."/>
            <person name="Soltis D."/>
            <person name="Soltis P."/>
            <person name="Zapata F."/>
        </authorList>
    </citation>
    <scope>NUCLEOTIDE SEQUENCE</scope>
    <source>
        <strain evidence="14">UCBG92.1500</strain>
        <tissue evidence="14">Leaf</tissue>
    </source>
</reference>
<name>A0AA88QHI1_9ASTE</name>
<comment type="similarity">
    <text evidence="4">Belongs to the peptidase S26 family.</text>
</comment>
<evidence type="ECO:0000313" key="15">
    <source>
        <dbReference type="Proteomes" id="UP001187471"/>
    </source>
</evidence>
<dbReference type="CDD" id="cd06530">
    <property type="entry name" value="S26_SPase_I"/>
    <property type="match status" value="1"/>
</dbReference>
<dbReference type="GO" id="GO:0006465">
    <property type="term" value="P:signal peptide processing"/>
    <property type="evidence" value="ECO:0007669"/>
    <property type="project" value="InterPro"/>
</dbReference>
<evidence type="ECO:0000259" key="13">
    <source>
        <dbReference type="Pfam" id="PF10502"/>
    </source>
</evidence>
<dbReference type="AlphaFoldDB" id="A0AA88QHI1"/>
<evidence type="ECO:0000256" key="10">
    <source>
        <dbReference type="ARBA" id="ARBA00022946"/>
    </source>
</evidence>
<keyword evidence="9" id="KW-0378">Hydrolase</keyword>
<feature type="active site" evidence="12">
    <location>
        <position position="109"/>
    </location>
</feature>
<dbReference type="Pfam" id="PF10502">
    <property type="entry name" value="Peptidase_S26"/>
    <property type="match status" value="1"/>
</dbReference>
<dbReference type="PANTHER" id="PTHR43390">
    <property type="entry name" value="SIGNAL PEPTIDASE I"/>
    <property type="match status" value="1"/>
</dbReference>
<dbReference type="EC" id="3.4.21.89" evidence="5"/>
<dbReference type="Gene3D" id="2.10.109.10">
    <property type="entry name" value="Umud Fragment, subunit A"/>
    <property type="match status" value="1"/>
</dbReference>
<keyword evidence="8" id="KW-0645">Protease</keyword>
<feature type="domain" description="Peptidase S26" evidence="13">
    <location>
        <begin position="40"/>
        <end position="188"/>
    </location>
</feature>
<dbReference type="EMBL" id="JAVXUO010002817">
    <property type="protein sequence ID" value="KAK2969427.1"/>
    <property type="molecule type" value="Genomic_DNA"/>
</dbReference>
<dbReference type="InterPro" id="IPR000223">
    <property type="entry name" value="Pept_S26A_signal_pept_1"/>
</dbReference>
<organism evidence="14 15">
    <name type="scientific">Escallonia rubra</name>
    <dbReference type="NCBI Taxonomy" id="112253"/>
    <lineage>
        <taxon>Eukaryota</taxon>
        <taxon>Viridiplantae</taxon>
        <taxon>Streptophyta</taxon>
        <taxon>Embryophyta</taxon>
        <taxon>Tracheophyta</taxon>
        <taxon>Spermatophyta</taxon>
        <taxon>Magnoliopsida</taxon>
        <taxon>eudicotyledons</taxon>
        <taxon>Gunneridae</taxon>
        <taxon>Pentapetalae</taxon>
        <taxon>asterids</taxon>
        <taxon>campanulids</taxon>
        <taxon>Escalloniales</taxon>
        <taxon>Escalloniaceae</taxon>
        <taxon>Escallonia</taxon>
    </lineage>
</organism>
<dbReference type="PANTHER" id="PTHR43390:SF10">
    <property type="entry name" value="PEPTIDASE S26 DOMAIN-CONTAINING PROTEIN"/>
    <property type="match status" value="1"/>
</dbReference>
<dbReference type="InterPro" id="IPR036286">
    <property type="entry name" value="LexA/Signal_pep-like_sf"/>
</dbReference>
<sequence length="194" mass="22436">MSFLRPSALYQFLITYQSLRWMPCQSWAFLRWPSVEGILRLLVVALLWAMFAEIRYISSSSMYPTLHVRDRIVVQRASYFIRRPAVNDIVLFRAPSQQLGFREGDILIKRIVARAGDLVEVCGGQLYVNRIARNEEFIAEKPAYITNATYVPRDHVYVLGDNRNNSCDSHIWGPLPSKNIVGKYAMRCYRPSSI</sequence>
<evidence type="ECO:0000256" key="3">
    <source>
        <dbReference type="ARBA" id="ARBA00004370"/>
    </source>
</evidence>
<evidence type="ECO:0000256" key="11">
    <source>
        <dbReference type="ARBA" id="ARBA00023136"/>
    </source>
</evidence>
<comment type="caution">
    <text evidence="14">The sequence shown here is derived from an EMBL/GenBank/DDBJ whole genome shotgun (WGS) entry which is preliminary data.</text>
</comment>
<accession>A0AA88QHI1</accession>
<evidence type="ECO:0000256" key="12">
    <source>
        <dbReference type="PIRSR" id="PIRSR600223-1"/>
    </source>
</evidence>
<keyword evidence="10" id="KW-0809">Transit peptide</keyword>
<dbReference type="InterPro" id="IPR019756">
    <property type="entry name" value="Pept_S26A_signal_pept_1_Ser-AS"/>
</dbReference>
<evidence type="ECO:0000313" key="14">
    <source>
        <dbReference type="EMBL" id="KAK2969427.1"/>
    </source>
</evidence>
<evidence type="ECO:0000256" key="7">
    <source>
        <dbReference type="ARBA" id="ARBA00022640"/>
    </source>
</evidence>
<evidence type="ECO:0000256" key="8">
    <source>
        <dbReference type="ARBA" id="ARBA00022670"/>
    </source>
</evidence>
<dbReference type="NCBIfam" id="TIGR02227">
    <property type="entry name" value="sigpep_I_bact"/>
    <property type="match status" value="1"/>
</dbReference>
<dbReference type="InterPro" id="IPR019533">
    <property type="entry name" value="Peptidase_S26"/>
</dbReference>